<reference evidence="1 2" key="1">
    <citation type="submission" date="2024-04" db="EMBL/GenBank/DDBJ databases">
        <authorList>
            <person name="Fracassetti M."/>
        </authorList>
    </citation>
    <scope>NUCLEOTIDE SEQUENCE [LARGE SCALE GENOMIC DNA]</scope>
</reference>
<dbReference type="Proteomes" id="UP001497516">
    <property type="component" value="Chromosome 1"/>
</dbReference>
<dbReference type="AlphaFoldDB" id="A0AAV2CIJ0"/>
<gene>
    <name evidence="1" type="ORF">LTRI10_LOCUS3949</name>
</gene>
<keyword evidence="2" id="KW-1185">Reference proteome</keyword>
<evidence type="ECO:0000313" key="1">
    <source>
        <dbReference type="EMBL" id="CAL1356235.1"/>
    </source>
</evidence>
<name>A0AAV2CIJ0_9ROSI</name>
<protein>
    <submittedName>
        <fullName evidence="1">Uncharacterized protein</fullName>
    </submittedName>
</protein>
<sequence length="135" mass="15430">MVEIQRSRPEHERSWPRIEDMKLRIVAFRATMTTSNMEASGANFGATNKEGAESHDSRFMNFFIRAHEEDPWHKSRITYMNLCHELPKAKAQNNKLKLATLPSQIVAANSSPMTMNLPRSWKSINRGLLPLHLGA</sequence>
<organism evidence="1 2">
    <name type="scientific">Linum trigynum</name>
    <dbReference type="NCBI Taxonomy" id="586398"/>
    <lineage>
        <taxon>Eukaryota</taxon>
        <taxon>Viridiplantae</taxon>
        <taxon>Streptophyta</taxon>
        <taxon>Embryophyta</taxon>
        <taxon>Tracheophyta</taxon>
        <taxon>Spermatophyta</taxon>
        <taxon>Magnoliopsida</taxon>
        <taxon>eudicotyledons</taxon>
        <taxon>Gunneridae</taxon>
        <taxon>Pentapetalae</taxon>
        <taxon>rosids</taxon>
        <taxon>fabids</taxon>
        <taxon>Malpighiales</taxon>
        <taxon>Linaceae</taxon>
        <taxon>Linum</taxon>
    </lineage>
</organism>
<accession>A0AAV2CIJ0</accession>
<evidence type="ECO:0000313" key="2">
    <source>
        <dbReference type="Proteomes" id="UP001497516"/>
    </source>
</evidence>
<proteinExistence type="predicted"/>
<dbReference type="EMBL" id="OZ034813">
    <property type="protein sequence ID" value="CAL1356235.1"/>
    <property type="molecule type" value="Genomic_DNA"/>
</dbReference>